<dbReference type="GO" id="GO:0016491">
    <property type="term" value="F:oxidoreductase activity"/>
    <property type="evidence" value="ECO:0007669"/>
    <property type="project" value="UniProtKB-ARBA"/>
</dbReference>
<comment type="similarity">
    <text evidence="2">Belongs to the malic enzymes family.</text>
</comment>
<feature type="non-terminal residue" evidence="6">
    <location>
        <position position="1"/>
    </location>
</feature>
<proteinExistence type="inferred from homology"/>
<protein>
    <recommendedName>
        <fullName evidence="9">NADP-dependent malic enzyme</fullName>
    </recommendedName>
</protein>
<name>A0ABC8SEU7_9AQUA</name>
<dbReference type="InterPro" id="IPR001891">
    <property type="entry name" value="Malic_OxRdtase"/>
</dbReference>
<dbReference type="PIRSF" id="PIRSF000106">
    <property type="entry name" value="ME"/>
    <property type="match status" value="1"/>
</dbReference>
<dbReference type="InterPro" id="IPR012301">
    <property type="entry name" value="Malic_N_dom"/>
</dbReference>
<dbReference type="Pfam" id="PF03949">
    <property type="entry name" value="Malic_M"/>
    <property type="match status" value="1"/>
</dbReference>
<dbReference type="InterPro" id="IPR012302">
    <property type="entry name" value="Malic_NAD-bd"/>
</dbReference>
<comment type="cofactor">
    <cofactor evidence="1">
        <name>Mg(2+)</name>
        <dbReference type="ChEBI" id="CHEBI:18420"/>
    </cofactor>
</comment>
<dbReference type="SUPFAM" id="SSF51735">
    <property type="entry name" value="NAD(P)-binding Rossmann-fold domains"/>
    <property type="match status" value="1"/>
</dbReference>
<feature type="domain" description="Malic enzyme NAD-binding" evidence="4">
    <location>
        <begin position="74"/>
        <end position="224"/>
    </location>
</feature>
<dbReference type="SMART" id="SM00919">
    <property type="entry name" value="Malic_M"/>
    <property type="match status" value="1"/>
</dbReference>
<evidence type="ECO:0000256" key="3">
    <source>
        <dbReference type="PIRSR" id="PIRSR000106-2"/>
    </source>
</evidence>
<organism evidence="6 8">
    <name type="scientific">Ilex paraguariensis</name>
    <name type="common">yerba mate</name>
    <dbReference type="NCBI Taxonomy" id="185542"/>
    <lineage>
        <taxon>Eukaryota</taxon>
        <taxon>Viridiplantae</taxon>
        <taxon>Streptophyta</taxon>
        <taxon>Embryophyta</taxon>
        <taxon>Tracheophyta</taxon>
        <taxon>Spermatophyta</taxon>
        <taxon>Magnoliopsida</taxon>
        <taxon>eudicotyledons</taxon>
        <taxon>Gunneridae</taxon>
        <taxon>Pentapetalae</taxon>
        <taxon>asterids</taxon>
        <taxon>campanulids</taxon>
        <taxon>Aquifoliales</taxon>
        <taxon>Aquifoliaceae</taxon>
        <taxon>Ilex</taxon>
    </lineage>
</organism>
<evidence type="ECO:0000259" key="4">
    <source>
        <dbReference type="SMART" id="SM00919"/>
    </source>
</evidence>
<dbReference type="InterPro" id="IPR046346">
    <property type="entry name" value="Aminoacid_DH-like_N_sf"/>
</dbReference>
<dbReference type="GO" id="GO:0006108">
    <property type="term" value="P:malate metabolic process"/>
    <property type="evidence" value="ECO:0007669"/>
    <property type="project" value="UniProtKB-ARBA"/>
</dbReference>
<dbReference type="InterPro" id="IPR037062">
    <property type="entry name" value="Malic_N_dom_sf"/>
</dbReference>
<evidence type="ECO:0000259" key="5">
    <source>
        <dbReference type="SMART" id="SM01274"/>
    </source>
</evidence>
<keyword evidence="8" id="KW-1185">Reference proteome</keyword>
<reference evidence="6 8" key="1">
    <citation type="submission" date="2024-02" db="EMBL/GenBank/DDBJ databases">
        <authorList>
            <person name="Vignale AGUSTIN F."/>
            <person name="Sosa J E."/>
            <person name="Modenutti C."/>
        </authorList>
    </citation>
    <scope>NUCLEOTIDE SEQUENCE [LARGE SCALE GENOMIC DNA]</scope>
</reference>
<dbReference type="Gene3D" id="3.40.50.10380">
    <property type="entry name" value="Malic enzyme, N-terminal domain"/>
    <property type="match status" value="1"/>
</dbReference>
<evidence type="ECO:0000313" key="6">
    <source>
        <dbReference type="EMBL" id="CAK9155716.1"/>
    </source>
</evidence>
<dbReference type="PANTHER" id="PTHR23406:SF89">
    <property type="entry name" value="NADP-DEPENDENT MALIC ENZYME 1"/>
    <property type="match status" value="1"/>
</dbReference>
<feature type="binding site" evidence="3">
    <location>
        <position position="149"/>
    </location>
    <ligand>
        <name>(S)-malate</name>
        <dbReference type="ChEBI" id="CHEBI:15589"/>
    </ligand>
</feature>
<evidence type="ECO:0000313" key="8">
    <source>
        <dbReference type="Proteomes" id="UP001642360"/>
    </source>
</evidence>
<evidence type="ECO:0000256" key="1">
    <source>
        <dbReference type="ARBA" id="ARBA00001946"/>
    </source>
</evidence>
<dbReference type="SMART" id="SM01274">
    <property type="entry name" value="malic"/>
    <property type="match status" value="1"/>
</dbReference>
<dbReference type="AlphaFoldDB" id="A0ABC8SEU7"/>
<dbReference type="Proteomes" id="UP001642360">
    <property type="component" value="Unassembled WGS sequence"/>
</dbReference>
<dbReference type="Pfam" id="PF00390">
    <property type="entry name" value="malic"/>
    <property type="match status" value="1"/>
</dbReference>
<evidence type="ECO:0008006" key="9">
    <source>
        <dbReference type="Google" id="ProtNLM"/>
    </source>
</evidence>
<dbReference type="InterPro" id="IPR036291">
    <property type="entry name" value="NAD(P)-bd_dom_sf"/>
</dbReference>
<dbReference type="PANTHER" id="PTHR23406">
    <property type="entry name" value="MALIC ENZYME-RELATED"/>
    <property type="match status" value="1"/>
</dbReference>
<dbReference type="EMBL" id="CAUOFW020002726">
    <property type="protein sequence ID" value="CAK9155716.1"/>
    <property type="molecule type" value="Genomic_DNA"/>
</dbReference>
<accession>A0ABC8SEU7</accession>
<evidence type="ECO:0000313" key="7">
    <source>
        <dbReference type="EMBL" id="CAK9165888.1"/>
    </source>
</evidence>
<sequence>ERNERLFYKLLIDNVEELLPVVYTPTVSVACQKYGSIFRWPQSIYFSLKEKGMGIPVGKLALYTTLGGVRPSAGTTAVDLVGLVTALKLLGGTLADHKFLFLGVGQAGIGITDLIVLEMSKQGRAIFASGSPFDPVDYKGKVYTAGQANNAYIFPVFDFGLVISDAIRVHDEMPLATDVSIETTEALAGQVMEEHLAKGMIYPPFTNIRKISAHIATKVAAKAYELGEYIFSFPYFCSKLLAKT</sequence>
<dbReference type="SUPFAM" id="SSF53223">
    <property type="entry name" value="Aminoacid dehydrogenase-like, N-terminal domain"/>
    <property type="match status" value="1"/>
</dbReference>
<feature type="domain" description="Malic enzyme N-terminal" evidence="5">
    <location>
        <begin position="1"/>
        <end position="98"/>
    </location>
</feature>
<gene>
    <name evidence="6" type="ORF">ILEXP_LOCUS24123</name>
    <name evidence="7" type="ORF">ILEXP_LOCUS35065</name>
</gene>
<evidence type="ECO:0000256" key="2">
    <source>
        <dbReference type="ARBA" id="ARBA00008785"/>
    </source>
</evidence>
<dbReference type="EMBL" id="CAUOFW020004483">
    <property type="protein sequence ID" value="CAK9165888.1"/>
    <property type="molecule type" value="Genomic_DNA"/>
</dbReference>
<comment type="caution">
    <text evidence="6">The sequence shown here is derived from an EMBL/GenBank/DDBJ whole genome shotgun (WGS) entry which is preliminary data.</text>
</comment>
<dbReference type="Gene3D" id="3.40.50.720">
    <property type="entry name" value="NAD(P)-binding Rossmann-like Domain"/>
    <property type="match status" value="2"/>
</dbReference>